<comment type="similarity">
    <text evidence="2 7">Belongs to the major facilitator superfamily. Sugar transporter (TC 2.A.1.1) family.</text>
</comment>
<dbReference type="SUPFAM" id="SSF103473">
    <property type="entry name" value="MFS general substrate transporter"/>
    <property type="match status" value="1"/>
</dbReference>
<dbReference type="PANTHER" id="PTHR48020">
    <property type="entry name" value="PROTON MYO-INOSITOL COTRANSPORTER"/>
    <property type="match status" value="1"/>
</dbReference>
<dbReference type="KEGG" id="bcom:BAUCODRAFT_34827"/>
<dbReference type="GO" id="GO:0016020">
    <property type="term" value="C:membrane"/>
    <property type="evidence" value="ECO:0007669"/>
    <property type="project" value="UniProtKB-SubCell"/>
</dbReference>
<feature type="transmembrane region" description="Helical" evidence="8">
    <location>
        <begin position="121"/>
        <end position="142"/>
    </location>
</feature>
<dbReference type="InterPro" id="IPR003663">
    <property type="entry name" value="Sugar/inositol_transpt"/>
</dbReference>
<dbReference type="eggNOG" id="KOG0254">
    <property type="taxonomic scope" value="Eukaryota"/>
</dbReference>
<dbReference type="EMBL" id="KB445556">
    <property type="protein sequence ID" value="EMC96058.1"/>
    <property type="molecule type" value="Genomic_DNA"/>
</dbReference>
<dbReference type="AlphaFoldDB" id="M2MWZ3"/>
<keyword evidence="4 8" id="KW-0812">Transmembrane</keyword>
<keyword evidence="3 7" id="KW-0813">Transport</keyword>
<evidence type="ECO:0000313" key="11">
    <source>
        <dbReference type="Proteomes" id="UP000011761"/>
    </source>
</evidence>
<keyword evidence="11" id="KW-1185">Reference proteome</keyword>
<evidence type="ECO:0000256" key="7">
    <source>
        <dbReference type="RuleBase" id="RU003346"/>
    </source>
</evidence>
<dbReference type="InterPro" id="IPR005829">
    <property type="entry name" value="Sugar_transporter_CS"/>
</dbReference>
<feature type="transmembrane region" description="Helical" evidence="8">
    <location>
        <begin position="154"/>
        <end position="171"/>
    </location>
</feature>
<proteinExistence type="inferred from homology"/>
<feature type="transmembrane region" description="Helical" evidence="8">
    <location>
        <begin position="241"/>
        <end position="264"/>
    </location>
</feature>
<evidence type="ECO:0000256" key="5">
    <source>
        <dbReference type="ARBA" id="ARBA00022989"/>
    </source>
</evidence>
<dbReference type="OMA" id="WAQTGIN"/>
<evidence type="ECO:0000256" key="2">
    <source>
        <dbReference type="ARBA" id="ARBA00010992"/>
    </source>
</evidence>
<feature type="transmembrane region" description="Helical" evidence="8">
    <location>
        <begin position="177"/>
        <end position="200"/>
    </location>
</feature>
<feature type="domain" description="Major facilitator superfamily (MFS) profile" evidence="9">
    <location>
        <begin position="81"/>
        <end position="522"/>
    </location>
</feature>
<dbReference type="PROSITE" id="PS50850">
    <property type="entry name" value="MFS"/>
    <property type="match status" value="1"/>
</dbReference>
<dbReference type="Gene3D" id="1.20.1250.20">
    <property type="entry name" value="MFS general substrate transporter like domains"/>
    <property type="match status" value="1"/>
</dbReference>
<dbReference type="InterPro" id="IPR020846">
    <property type="entry name" value="MFS_dom"/>
</dbReference>
<feature type="transmembrane region" description="Helical" evidence="8">
    <location>
        <begin position="335"/>
        <end position="359"/>
    </location>
</feature>
<dbReference type="RefSeq" id="XP_007676866.1">
    <property type="nucleotide sequence ID" value="XM_007678676.1"/>
</dbReference>
<evidence type="ECO:0000256" key="1">
    <source>
        <dbReference type="ARBA" id="ARBA00004141"/>
    </source>
</evidence>
<feature type="transmembrane region" description="Helical" evidence="8">
    <location>
        <begin position="212"/>
        <end position="235"/>
    </location>
</feature>
<dbReference type="GeneID" id="19112529"/>
<dbReference type="InterPro" id="IPR036259">
    <property type="entry name" value="MFS_trans_sf"/>
</dbReference>
<dbReference type="OrthoDB" id="5290825at2759"/>
<name>M2MWZ3_BAUPA</name>
<dbReference type="InterPro" id="IPR050814">
    <property type="entry name" value="Myo-inositol_Transporter"/>
</dbReference>
<accession>M2MWZ3</accession>
<dbReference type="GO" id="GO:0015798">
    <property type="term" value="P:myo-inositol transport"/>
    <property type="evidence" value="ECO:0007669"/>
    <property type="project" value="UniProtKB-ARBA"/>
</dbReference>
<evidence type="ECO:0000256" key="8">
    <source>
        <dbReference type="SAM" id="Phobius"/>
    </source>
</evidence>
<dbReference type="NCBIfam" id="TIGR00879">
    <property type="entry name" value="SP"/>
    <property type="match status" value="1"/>
</dbReference>
<sequence>MRDSQEADEADLTGAQHELVEEFAETYGLADHLDVFHRVAQLLQHIADNENPEPDLTAGEAQALGRETSHPWHQPRLLYFTILVCSLGAIEQGWAQTGINGANLFLGQALGIDSGSAHDSFILGLINCGIYLAQGLFGAWLAEPVNSRLGRRGAILLASSLALLGNIGSALSPSWQILLLCRLILGTGLGLNSSTVNVYAAESAPAYIRGGLGVSWQMFTAAGICLGFLANVALYSAPSDLIWRLQLAVPLAPLIPLLLLIYSCPESAAWFTKRSKYGLAFASLSRLRNTELQAACEVYSAYLSNRILNKELDTEQPSAFTALASLITVPRNRHALYASYTVMLSQQICGINIIAFYSSTIFSSSGFSTQAALWASVIFGLLNFLFAIPAIWLMDALGRRSIMLWTLPPMALTMFFASLSLSLPEGTARFVLLAGLVYLFCMLYSPGVGPVPCAYSAEVFPLSVRELGMSAAISTASLWATVLSLTFPALLEGLGEQGSFGLYAGLNVVAWLLCWMFVRETKGVSLDHGMDEVFLPDQTTYMRQQLAAFWQGRGRT</sequence>
<feature type="transmembrane region" description="Helical" evidence="8">
    <location>
        <begin position="500"/>
        <end position="518"/>
    </location>
</feature>
<feature type="transmembrane region" description="Helical" evidence="8">
    <location>
        <begin position="371"/>
        <end position="392"/>
    </location>
</feature>
<evidence type="ECO:0000256" key="3">
    <source>
        <dbReference type="ARBA" id="ARBA00022448"/>
    </source>
</evidence>
<dbReference type="GO" id="GO:0015791">
    <property type="term" value="P:polyol transmembrane transport"/>
    <property type="evidence" value="ECO:0007669"/>
    <property type="project" value="UniProtKB-ARBA"/>
</dbReference>
<dbReference type="GO" id="GO:0022857">
    <property type="term" value="F:transmembrane transporter activity"/>
    <property type="evidence" value="ECO:0007669"/>
    <property type="project" value="InterPro"/>
</dbReference>
<dbReference type="HOGENOM" id="CLU_001265_43_5_1"/>
<gene>
    <name evidence="10" type="ORF">BAUCODRAFT_34827</name>
</gene>
<evidence type="ECO:0000256" key="6">
    <source>
        <dbReference type="ARBA" id="ARBA00023136"/>
    </source>
</evidence>
<protein>
    <recommendedName>
        <fullName evidence="9">Major facilitator superfamily (MFS) profile domain-containing protein</fullName>
    </recommendedName>
</protein>
<dbReference type="Proteomes" id="UP000011761">
    <property type="component" value="Unassembled WGS sequence"/>
</dbReference>
<evidence type="ECO:0000256" key="4">
    <source>
        <dbReference type="ARBA" id="ARBA00022692"/>
    </source>
</evidence>
<evidence type="ECO:0000313" key="10">
    <source>
        <dbReference type="EMBL" id="EMC96058.1"/>
    </source>
</evidence>
<feature type="transmembrane region" description="Helical" evidence="8">
    <location>
        <begin position="430"/>
        <end position="455"/>
    </location>
</feature>
<feature type="transmembrane region" description="Helical" evidence="8">
    <location>
        <begin position="404"/>
        <end position="424"/>
    </location>
</feature>
<dbReference type="PROSITE" id="PS00216">
    <property type="entry name" value="SUGAR_TRANSPORT_1"/>
    <property type="match status" value="1"/>
</dbReference>
<evidence type="ECO:0000259" key="9">
    <source>
        <dbReference type="PROSITE" id="PS50850"/>
    </source>
</evidence>
<dbReference type="PRINTS" id="PR00171">
    <property type="entry name" value="SUGRTRNSPORT"/>
</dbReference>
<dbReference type="PANTHER" id="PTHR48020:SF40">
    <property type="entry name" value="MAJOR FACILITATOR SUPERFAMILY (MFS) PROFILE DOMAIN-CONTAINING PROTEIN"/>
    <property type="match status" value="1"/>
</dbReference>
<dbReference type="Pfam" id="PF00083">
    <property type="entry name" value="Sugar_tr"/>
    <property type="match status" value="1"/>
</dbReference>
<organism evidence="10 11">
    <name type="scientific">Baudoinia panamericana (strain UAMH 10762)</name>
    <name type="common">Angels' share fungus</name>
    <name type="synonym">Baudoinia compniacensis (strain UAMH 10762)</name>
    <dbReference type="NCBI Taxonomy" id="717646"/>
    <lineage>
        <taxon>Eukaryota</taxon>
        <taxon>Fungi</taxon>
        <taxon>Dikarya</taxon>
        <taxon>Ascomycota</taxon>
        <taxon>Pezizomycotina</taxon>
        <taxon>Dothideomycetes</taxon>
        <taxon>Dothideomycetidae</taxon>
        <taxon>Mycosphaerellales</taxon>
        <taxon>Teratosphaeriaceae</taxon>
        <taxon>Baudoinia</taxon>
    </lineage>
</organism>
<keyword evidence="5 8" id="KW-1133">Transmembrane helix</keyword>
<keyword evidence="6 8" id="KW-0472">Membrane</keyword>
<feature type="transmembrane region" description="Helical" evidence="8">
    <location>
        <begin position="467"/>
        <end position="488"/>
    </location>
</feature>
<dbReference type="InterPro" id="IPR005828">
    <property type="entry name" value="MFS_sugar_transport-like"/>
</dbReference>
<feature type="transmembrane region" description="Helical" evidence="8">
    <location>
        <begin position="77"/>
        <end position="95"/>
    </location>
</feature>
<comment type="subcellular location">
    <subcellularLocation>
        <location evidence="1">Membrane</location>
        <topology evidence="1">Multi-pass membrane protein</topology>
    </subcellularLocation>
</comment>
<reference evidence="10 11" key="1">
    <citation type="journal article" date="2012" name="PLoS Pathog.">
        <title>Diverse lifestyles and strategies of plant pathogenesis encoded in the genomes of eighteen Dothideomycetes fungi.</title>
        <authorList>
            <person name="Ohm R.A."/>
            <person name="Feau N."/>
            <person name="Henrissat B."/>
            <person name="Schoch C.L."/>
            <person name="Horwitz B.A."/>
            <person name="Barry K.W."/>
            <person name="Condon B.J."/>
            <person name="Copeland A.C."/>
            <person name="Dhillon B."/>
            <person name="Glaser F."/>
            <person name="Hesse C.N."/>
            <person name="Kosti I."/>
            <person name="LaButti K."/>
            <person name="Lindquist E.A."/>
            <person name="Lucas S."/>
            <person name="Salamov A.A."/>
            <person name="Bradshaw R.E."/>
            <person name="Ciuffetti L."/>
            <person name="Hamelin R.C."/>
            <person name="Kema G.H.J."/>
            <person name="Lawrence C."/>
            <person name="Scott J.A."/>
            <person name="Spatafora J.W."/>
            <person name="Turgeon B.G."/>
            <person name="de Wit P.J.G.M."/>
            <person name="Zhong S."/>
            <person name="Goodwin S.B."/>
            <person name="Grigoriev I.V."/>
        </authorList>
    </citation>
    <scope>NUCLEOTIDE SEQUENCE [LARGE SCALE GENOMIC DNA]</scope>
    <source>
        <strain evidence="10 11">UAMH 10762</strain>
    </source>
</reference>